<keyword evidence="3 7" id="KW-0808">Transferase</keyword>
<feature type="domain" description="PARP catalytic" evidence="8">
    <location>
        <begin position="1435"/>
        <end position="1624"/>
    </location>
</feature>
<dbReference type="PANTHER" id="PTHR14453:SF106">
    <property type="entry name" value="POLY [ADP-RIBOSE] POLYMERASE"/>
    <property type="match status" value="1"/>
</dbReference>
<dbReference type="Pfam" id="PF23253">
    <property type="entry name" value="KH_PARP14_6"/>
    <property type="match status" value="1"/>
</dbReference>
<dbReference type="InterPro" id="IPR057045">
    <property type="entry name" value="PARP14_KH_3"/>
</dbReference>
<dbReference type="PANTHER" id="PTHR14453">
    <property type="entry name" value="PARP/ZINC FINGER CCCH TYPE DOMAIN CONTAINING PROTEIN"/>
    <property type="match status" value="1"/>
</dbReference>
<reference evidence="10" key="2">
    <citation type="submission" date="2025-09" db="UniProtKB">
        <authorList>
            <consortium name="Ensembl"/>
        </authorList>
    </citation>
    <scope>IDENTIFICATION</scope>
</reference>
<comment type="similarity">
    <text evidence="6">Belongs to the ARTD/PARP family.</text>
</comment>
<evidence type="ECO:0000256" key="6">
    <source>
        <dbReference type="ARBA" id="ARBA00024347"/>
    </source>
</evidence>
<evidence type="ECO:0000256" key="3">
    <source>
        <dbReference type="ARBA" id="ARBA00022679"/>
    </source>
</evidence>
<dbReference type="InterPro" id="IPR037197">
    <property type="entry name" value="WWE_dom_sf"/>
</dbReference>
<dbReference type="Pfam" id="PF23222">
    <property type="entry name" value="RRM_PARP14_1"/>
    <property type="match status" value="1"/>
</dbReference>
<dbReference type="InterPro" id="IPR057047">
    <property type="entry name" value="PARP14_KH_5"/>
</dbReference>
<feature type="domain" description="Macro" evidence="9">
    <location>
        <begin position="1064"/>
        <end position="1238"/>
    </location>
</feature>
<dbReference type="GO" id="GO:1990404">
    <property type="term" value="F:NAD+-protein mono-ADP-ribosyltransferase activity"/>
    <property type="evidence" value="ECO:0007669"/>
    <property type="project" value="TreeGrafter"/>
</dbReference>
<dbReference type="PROSITE" id="PS51154">
    <property type="entry name" value="MACRO"/>
    <property type="match status" value="3"/>
</dbReference>
<organism evidence="10 11">
    <name type="scientific">Cyprinodon variegatus</name>
    <name type="common">Sheepshead minnow</name>
    <dbReference type="NCBI Taxonomy" id="28743"/>
    <lineage>
        <taxon>Eukaryota</taxon>
        <taxon>Metazoa</taxon>
        <taxon>Chordata</taxon>
        <taxon>Craniata</taxon>
        <taxon>Vertebrata</taxon>
        <taxon>Euteleostomi</taxon>
        <taxon>Actinopterygii</taxon>
        <taxon>Neopterygii</taxon>
        <taxon>Teleostei</taxon>
        <taxon>Neoteleostei</taxon>
        <taxon>Acanthomorphata</taxon>
        <taxon>Ovalentaria</taxon>
        <taxon>Atherinomorphae</taxon>
        <taxon>Cyprinodontiformes</taxon>
        <taxon>Cyprinodontidae</taxon>
        <taxon>Cyprinodon</taxon>
    </lineage>
</organism>
<dbReference type="GO" id="GO:0003950">
    <property type="term" value="F:NAD+ poly-ADP-ribosyltransferase activity"/>
    <property type="evidence" value="ECO:0007669"/>
    <property type="project" value="UniProtKB-UniRule"/>
</dbReference>
<evidence type="ECO:0000256" key="7">
    <source>
        <dbReference type="RuleBase" id="RU362114"/>
    </source>
</evidence>
<dbReference type="InterPro" id="IPR057051">
    <property type="entry name" value="PARP14_RPM_1"/>
</dbReference>
<comment type="subcellular location">
    <subcellularLocation>
        <location evidence="1">Nucleus</location>
    </subcellularLocation>
</comment>
<dbReference type="SUPFAM" id="SSF52949">
    <property type="entry name" value="Macro domain-like"/>
    <property type="match status" value="3"/>
</dbReference>
<keyword evidence="2 7" id="KW-0328">Glycosyltransferase</keyword>
<dbReference type="InterPro" id="IPR002589">
    <property type="entry name" value="Macro_dom"/>
</dbReference>
<dbReference type="Gene3D" id="3.90.228.10">
    <property type="match status" value="1"/>
</dbReference>
<dbReference type="Pfam" id="PF23084">
    <property type="entry name" value="KH_PARP14_1"/>
    <property type="match status" value="1"/>
</dbReference>
<evidence type="ECO:0000313" key="10">
    <source>
        <dbReference type="Ensembl" id="ENSCVAP00000024884.1"/>
    </source>
</evidence>
<dbReference type="CDD" id="cd01439">
    <property type="entry name" value="TCCD_inducible_PARP_like"/>
    <property type="match status" value="1"/>
</dbReference>
<evidence type="ECO:0000259" key="8">
    <source>
        <dbReference type="PROSITE" id="PS51059"/>
    </source>
</evidence>
<dbReference type="Pfam" id="PF23252">
    <property type="entry name" value="KH_PARP14_5"/>
    <property type="match status" value="1"/>
</dbReference>
<dbReference type="FunFam" id="3.90.228.10:FF:000008">
    <property type="entry name" value="Poly [ADP-ribose] polymerase"/>
    <property type="match status" value="1"/>
</dbReference>
<dbReference type="Pfam" id="PF23249">
    <property type="entry name" value="KH_PARP14_3"/>
    <property type="match status" value="1"/>
</dbReference>
<name>A0A3Q2E0U3_CYPVA</name>
<dbReference type="CDD" id="cd02907">
    <property type="entry name" value="Macro_Af1521_BAL-like"/>
    <property type="match status" value="1"/>
</dbReference>
<evidence type="ECO:0000259" key="9">
    <source>
        <dbReference type="PROSITE" id="PS51154"/>
    </source>
</evidence>
<dbReference type="Gene3D" id="3.40.220.10">
    <property type="entry name" value="Leucine Aminopeptidase, subunit E, domain 1"/>
    <property type="match status" value="3"/>
</dbReference>
<dbReference type="SUPFAM" id="SSF56399">
    <property type="entry name" value="ADP-ribosylation"/>
    <property type="match status" value="1"/>
</dbReference>
<dbReference type="SMART" id="SM00506">
    <property type="entry name" value="A1pp"/>
    <property type="match status" value="3"/>
</dbReference>
<dbReference type="InterPro" id="IPR057044">
    <property type="entry name" value="PARP14_KH_1"/>
</dbReference>
<dbReference type="GO" id="GO:0005737">
    <property type="term" value="C:cytoplasm"/>
    <property type="evidence" value="ECO:0007669"/>
    <property type="project" value="TreeGrafter"/>
</dbReference>
<sequence length="1624" mass="180980">MEDSECLPLTVEGNWSSVQSKTVKNKLLLYFQSKKKSGGGECRVEVEEEAPRASVFFRSEEGEFLRPKAPLSSDSSSVAVLENVSESMSQDLLQMLVETICGVEENDYSLEIIWESNTAVVTFNIAKVKFFSIVPYSVKNSVEKCFTGHSMCHSTVCLCSLCLSVVKSICVKEDHDMRSISVKLYPYYDELGTALYGKERPAWKMPDPIIEKVQPQIWKFLQMKKMLQSINDQMRPHFCSVDLERPDVKLSPLSCFLRQKGLTGNDIDNWAGLARAAFCKVMSEYSAFECDVNAEAWKTAEREVCSIVKEDALVDFDPSREVVTIACRADDMKKIRAPVENFVLKLMSQIERETKSITESMDISPAYYYILVHEGLQKAALDISNELKVSYNEGSWKLSITGLTAEVYKTKSWILEKKFQIKQKPLSIPPGLLEYLRTVDSMDMSKRMFTSLGISAIYDIDQTGIFLLGSSDRALADAESKMKKDLSVQNLDVRDQEVLKRKDWMDLCRNLLDTYNVSNKKTVIIWIDPERRDKVTVVGFTIPVKEVSLSLRKFIDDYSHVREIVRVESCAVAQFIERKKEDIWSRVAKDYKVSIMFDPERPKITISGAHVHVQTVRSHLMELSGSLFADTLTVDKPGAKKYFQSQGSIFLTPVMTEFSCVVMLQPDVQDDEEEEEWSFVEETGLVIYCKVRTANGVLVSVSRGDICSLNFDAVVNAANEDLQHIGGLALALLKAAGPKLQTISDDYVAKYGKVRPGEAIVTEACNLPCKYVIHAVGPRYSEFDKNTAIFRLKSAVKECLKQAKKNNCSTIALPAISSGVFGFPVELCTETIAQAVREYCSHPLGPGSITEIHLVDNNDATVRVMAAAVNKEFIDLGPTMTLPQQAGGRMAGTDVIVNSVAENMNLNQGAVAKAISEAAGENLQMAILTEAGVSTLQFGDVVITDGFNLQCQKVFHAVCPFWSNGARQAEKELTDIISYCLEEAEKQRMKSLSFPALGTGNLSFPKDVVSKLLLKEIHLFSRSSSPRFLKEVVIVVHPSDQSFCSMCVFCVSASASFSTVSSPSLGVYKMQMGQLTLEVSSGDITKEACDVIVNSSNQNFNLQAGVSKAILDSAGPTVLMECAQMVNSPGYTPRGMIMTTGGLLPSRNIIHVVGQNDAVKIKEIVQAVLKLCEENKFSSVAFPALGTGVSPSAVADAMVGAVVDFVRKKHPKFVSSVKVLIFQTAMITDFHNSMKKRQGEEVEEKSIFNQMKDSISSFFGFGTEERIRSNFVLEKEEFEPAVFQLCAGNQRVRMTTSISDLILLEQAQRTIDDQYINQLSQEDIKELNSLQKKLTVSIRLERGREDQEPRIQLEGLTRDVLTAESDIRSFLKQDGSMESFDIHTNLQLEEAFEMKQSVKIKIKNETFSADPWLKRAASSKRQKQIDSFFPVANDAPLPQHWEDMKDIIVKRVPLTAGSQEYKDVVAELTNHGLIERIQNTTLWQSYQLQKKLMEVKNKHTNNEKLLYHGTGATSIDLINSKGFNRSYAGAHGAMYGNGSYFAVDPAYSARGYAKPDNLGHKRMYQARVLIGDYTRGKSGLIAPPAKSGTGADLYDSVTDNANNPSMFIIFHDTQAYPEYLITFT</sequence>
<dbReference type="InterPro" id="IPR057049">
    <property type="entry name" value="PARP14_KH_8"/>
</dbReference>
<dbReference type="InterPro" id="IPR012317">
    <property type="entry name" value="Poly(ADP-ribose)pol_cat_dom"/>
</dbReference>
<dbReference type="Proteomes" id="UP000265020">
    <property type="component" value="Unassembled WGS sequence"/>
</dbReference>
<feature type="domain" description="Macro" evidence="9">
    <location>
        <begin position="869"/>
        <end position="1036"/>
    </location>
</feature>
<accession>A0A3Q2E0U3</accession>
<dbReference type="InterPro" id="IPR057050">
    <property type="entry name" value="RRM_PARP14_2"/>
</dbReference>
<evidence type="ECO:0000256" key="2">
    <source>
        <dbReference type="ARBA" id="ARBA00022676"/>
    </source>
</evidence>
<evidence type="ECO:0000256" key="4">
    <source>
        <dbReference type="ARBA" id="ARBA00023027"/>
    </source>
</evidence>
<dbReference type="EC" id="2.4.2.-" evidence="7"/>
<dbReference type="GO" id="GO:0010629">
    <property type="term" value="P:negative regulation of gene expression"/>
    <property type="evidence" value="ECO:0007669"/>
    <property type="project" value="TreeGrafter"/>
</dbReference>
<dbReference type="Gene3D" id="3.30.70.330">
    <property type="match status" value="1"/>
</dbReference>
<dbReference type="GO" id="GO:0070212">
    <property type="term" value="P:protein poly-ADP-ribosylation"/>
    <property type="evidence" value="ECO:0007669"/>
    <property type="project" value="TreeGrafter"/>
</dbReference>
<dbReference type="STRING" id="28743.ENSCVAP00000024884"/>
<dbReference type="Ensembl" id="ENSCVAT00000003060.1">
    <property type="protein sequence ID" value="ENSCVAP00000024884.1"/>
    <property type="gene ID" value="ENSCVAG00000009352.1"/>
</dbReference>
<dbReference type="InterPro" id="IPR043472">
    <property type="entry name" value="Macro_dom-like"/>
</dbReference>
<dbReference type="Pfam" id="PF23254">
    <property type="entry name" value="KH_PARP14_8"/>
    <property type="match status" value="1"/>
</dbReference>
<dbReference type="Pfam" id="PF23245">
    <property type="entry name" value="RRM_PARP14_2"/>
    <property type="match status" value="1"/>
</dbReference>
<dbReference type="PROSITE" id="PS51059">
    <property type="entry name" value="PARP_CATALYTIC"/>
    <property type="match status" value="1"/>
</dbReference>
<dbReference type="InterPro" id="IPR057048">
    <property type="entry name" value="PARP14_KH_6"/>
</dbReference>
<dbReference type="Pfam" id="PF00644">
    <property type="entry name" value="PARP"/>
    <property type="match status" value="1"/>
</dbReference>
<proteinExistence type="inferred from homology"/>
<keyword evidence="11" id="KW-1185">Reference proteome</keyword>
<keyword evidence="4 7" id="KW-0520">NAD</keyword>
<feature type="domain" description="Macro" evidence="9">
    <location>
        <begin position="686"/>
        <end position="873"/>
    </location>
</feature>
<reference evidence="10" key="1">
    <citation type="submission" date="2025-08" db="UniProtKB">
        <authorList>
            <consortium name="Ensembl"/>
        </authorList>
    </citation>
    <scope>IDENTIFICATION</scope>
</reference>
<dbReference type="Gene3D" id="3.30.720.50">
    <property type="match status" value="1"/>
</dbReference>
<dbReference type="Pfam" id="PF23251">
    <property type="entry name" value="KH_PARP14_4"/>
    <property type="match status" value="1"/>
</dbReference>
<dbReference type="GO" id="GO:0005634">
    <property type="term" value="C:nucleus"/>
    <property type="evidence" value="ECO:0007669"/>
    <property type="project" value="UniProtKB-SubCell"/>
</dbReference>
<evidence type="ECO:0000313" key="11">
    <source>
        <dbReference type="Proteomes" id="UP000265020"/>
    </source>
</evidence>
<evidence type="ECO:0000256" key="1">
    <source>
        <dbReference type="ARBA" id="ARBA00004123"/>
    </source>
</evidence>
<keyword evidence="5" id="KW-0539">Nucleus</keyword>
<dbReference type="InterPro" id="IPR057043">
    <property type="entry name" value="PARP14_KH_2"/>
</dbReference>
<dbReference type="GeneTree" id="ENSGT00940000165390"/>
<dbReference type="InterPro" id="IPR052056">
    <property type="entry name" value="Mono-ARTD/PARP"/>
</dbReference>
<dbReference type="InterPro" id="IPR012677">
    <property type="entry name" value="Nucleotide-bd_a/b_plait_sf"/>
</dbReference>
<dbReference type="Pfam" id="PF23248">
    <property type="entry name" value="KH_PARP14_2"/>
    <property type="match status" value="1"/>
</dbReference>
<dbReference type="InterPro" id="IPR057046">
    <property type="entry name" value="PARP14_KH_4"/>
</dbReference>
<dbReference type="Pfam" id="PF01661">
    <property type="entry name" value="Macro"/>
    <property type="match status" value="3"/>
</dbReference>
<evidence type="ECO:0000256" key="5">
    <source>
        <dbReference type="ARBA" id="ARBA00023242"/>
    </source>
</evidence>
<dbReference type="GO" id="GO:0003714">
    <property type="term" value="F:transcription corepressor activity"/>
    <property type="evidence" value="ECO:0007669"/>
    <property type="project" value="TreeGrafter"/>
</dbReference>
<protein>
    <recommendedName>
        <fullName evidence="7">Poly [ADP-ribose] polymerase</fullName>
        <shortName evidence="7">PARP</shortName>
        <ecNumber evidence="7">2.4.2.-</ecNumber>
    </recommendedName>
</protein>